<name>A0ABT1I4Y2_9PSEU</name>
<dbReference type="EMBL" id="JAMTCO010000001">
    <property type="protein sequence ID" value="MCP2267678.1"/>
    <property type="molecule type" value="Genomic_DNA"/>
</dbReference>
<comment type="caution">
    <text evidence="2">The sequence shown here is derived from an EMBL/GenBank/DDBJ whole genome shotgun (WGS) entry which is preliminary data.</text>
</comment>
<evidence type="ECO:0000259" key="1">
    <source>
        <dbReference type="Pfam" id="PF26136"/>
    </source>
</evidence>
<evidence type="ECO:0000313" key="2">
    <source>
        <dbReference type="EMBL" id="MCP2267678.1"/>
    </source>
</evidence>
<sequence>MSREDLAAAQGELLRALLAGGSAPSGFDPDALRVEATSLLAKRRRIVSQLDPDTAENLGERFTELFAEYAIVNPRQAGSRFRDDAAAFAEWAVEHGHMTPPRPERRWWRRKG</sequence>
<dbReference type="Pfam" id="PF26136">
    <property type="entry name" value="SCO6045_C"/>
    <property type="match status" value="1"/>
</dbReference>
<proteinExistence type="predicted"/>
<keyword evidence="3" id="KW-1185">Reference proteome</keyword>
<feature type="domain" description="SCO6045-like C-terminal" evidence="1">
    <location>
        <begin position="7"/>
        <end position="93"/>
    </location>
</feature>
<dbReference type="Proteomes" id="UP001205185">
    <property type="component" value="Unassembled WGS sequence"/>
</dbReference>
<reference evidence="2 3" key="1">
    <citation type="submission" date="2022-06" db="EMBL/GenBank/DDBJ databases">
        <title>Genomic Encyclopedia of Archaeal and Bacterial Type Strains, Phase II (KMG-II): from individual species to whole genera.</title>
        <authorList>
            <person name="Goeker M."/>
        </authorList>
    </citation>
    <scope>NUCLEOTIDE SEQUENCE [LARGE SCALE GENOMIC DNA]</scope>
    <source>
        <strain evidence="2 3">DSM 44255</strain>
    </source>
</reference>
<dbReference type="InterPro" id="IPR058711">
    <property type="entry name" value="SCO6045-like_C"/>
</dbReference>
<protein>
    <recommendedName>
        <fullName evidence="1">SCO6045-like C-terminal domain-containing protein</fullName>
    </recommendedName>
</protein>
<accession>A0ABT1I4Y2</accession>
<dbReference type="RefSeq" id="WP_253884601.1">
    <property type="nucleotide sequence ID" value="NZ_BAAAVB010000002.1"/>
</dbReference>
<organism evidence="2 3">
    <name type="scientific">Actinokineospora diospyrosa</name>
    <dbReference type="NCBI Taxonomy" id="103728"/>
    <lineage>
        <taxon>Bacteria</taxon>
        <taxon>Bacillati</taxon>
        <taxon>Actinomycetota</taxon>
        <taxon>Actinomycetes</taxon>
        <taxon>Pseudonocardiales</taxon>
        <taxon>Pseudonocardiaceae</taxon>
        <taxon>Actinokineospora</taxon>
    </lineage>
</organism>
<evidence type="ECO:0000313" key="3">
    <source>
        <dbReference type="Proteomes" id="UP001205185"/>
    </source>
</evidence>
<gene>
    <name evidence="2" type="ORF">LV75_000160</name>
</gene>